<keyword evidence="2" id="KW-1185">Reference proteome</keyword>
<comment type="caution">
    <text evidence="1">The sequence shown here is derived from an EMBL/GenBank/DDBJ whole genome shotgun (WGS) entry which is preliminary data.</text>
</comment>
<evidence type="ECO:0000313" key="2">
    <source>
        <dbReference type="Proteomes" id="UP001163321"/>
    </source>
</evidence>
<accession>A0ACC0WWA8</accession>
<organism evidence="1 2">
    <name type="scientific">Peronosclerospora sorghi</name>
    <dbReference type="NCBI Taxonomy" id="230839"/>
    <lineage>
        <taxon>Eukaryota</taxon>
        <taxon>Sar</taxon>
        <taxon>Stramenopiles</taxon>
        <taxon>Oomycota</taxon>
        <taxon>Peronosporomycetes</taxon>
        <taxon>Peronosporales</taxon>
        <taxon>Peronosporaceae</taxon>
        <taxon>Peronosclerospora</taxon>
    </lineage>
</organism>
<name>A0ACC0WWA8_9STRA</name>
<protein>
    <submittedName>
        <fullName evidence="1">Uncharacterized protein</fullName>
    </submittedName>
</protein>
<evidence type="ECO:0000313" key="1">
    <source>
        <dbReference type="EMBL" id="KAI9923062.1"/>
    </source>
</evidence>
<proteinExistence type="predicted"/>
<gene>
    <name evidence="1" type="ORF">PsorP6_002196</name>
</gene>
<reference evidence="1 2" key="1">
    <citation type="journal article" date="2022" name="bioRxiv">
        <title>The genome of the oomycete Peronosclerospora sorghi, a cosmopolitan pathogen of maize and sorghum, is inflated with dispersed pseudogenes.</title>
        <authorList>
            <person name="Fletcher K."/>
            <person name="Martin F."/>
            <person name="Isakeit T."/>
            <person name="Cavanaugh K."/>
            <person name="Magill C."/>
            <person name="Michelmore R."/>
        </authorList>
    </citation>
    <scope>NUCLEOTIDE SEQUENCE [LARGE SCALE GENOMIC DNA]</scope>
    <source>
        <strain evidence="1">P6</strain>
    </source>
</reference>
<dbReference type="Proteomes" id="UP001163321">
    <property type="component" value="Chromosome 1"/>
</dbReference>
<sequence length="109" mass="12263">MKRISTGSAVNALRDNLFANAATMYAGKIVMDSLTRNCLINDSFKPLFTPKIVKCILERISSISNILCDECPRFFRLTSRCLLLRSSGKICSCRYNTPLCPTLRSYCLL</sequence>
<dbReference type="EMBL" id="CM047580">
    <property type="protein sequence ID" value="KAI9923062.1"/>
    <property type="molecule type" value="Genomic_DNA"/>
</dbReference>